<evidence type="ECO:0000256" key="1">
    <source>
        <dbReference type="ARBA" id="ARBA00004496"/>
    </source>
</evidence>
<dbReference type="InterPro" id="IPR000640">
    <property type="entry name" value="EFG_V-like"/>
</dbReference>
<dbReference type="PANTHER" id="PTHR32085">
    <property type="entry name" value="PROTEIN CSF1"/>
    <property type="match status" value="1"/>
</dbReference>
<dbReference type="PANTHER" id="PTHR32085:SF3">
    <property type="entry name" value="PROTEIN CSF1"/>
    <property type="match status" value="1"/>
</dbReference>
<reference evidence="12" key="1">
    <citation type="submission" date="2023-04" db="EMBL/GenBank/DDBJ databases">
        <title>Black Yeasts Isolated from many extreme environments.</title>
        <authorList>
            <person name="Coleine C."/>
            <person name="Stajich J.E."/>
            <person name="Selbmann L."/>
        </authorList>
    </citation>
    <scope>NUCLEOTIDE SEQUENCE</scope>
    <source>
        <strain evidence="12">CCFEE 5312</strain>
    </source>
</reference>
<accession>A0AAJ0GFF4</accession>
<feature type="compositionally biased region" description="Basic and acidic residues" evidence="9">
    <location>
        <begin position="1276"/>
        <end position="1286"/>
    </location>
</feature>
<dbReference type="CDD" id="cd16261">
    <property type="entry name" value="EF2_snRNP_III"/>
    <property type="match status" value="1"/>
</dbReference>
<dbReference type="SMART" id="SM00838">
    <property type="entry name" value="EFG_C"/>
    <property type="match status" value="1"/>
</dbReference>
<dbReference type="SUPFAM" id="SSF54980">
    <property type="entry name" value="EF-G C-terminal domain-like"/>
    <property type="match status" value="2"/>
</dbReference>
<dbReference type="InterPro" id="IPR009000">
    <property type="entry name" value="Transl_B-barrel_sf"/>
</dbReference>
<dbReference type="CDD" id="cd01681">
    <property type="entry name" value="aeEF2_snRNP_like_IV"/>
    <property type="match status" value="1"/>
</dbReference>
<evidence type="ECO:0000259" key="11">
    <source>
        <dbReference type="PROSITE" id="PS51722"/>
    </source>
</evidence>
<dbReference type="Pfam" id="PF00009">
    <property type="entry name" value="GTP_EFTU"/>
    <property type="match status" value="1"/>
</dbReference>
<dbReference type="FunFam" id="3.30.70.240:FF:000003">
    <property type="entry name" value="Translation elongation factor 2"/>
    <property type="match status" value="1"/>
</dbReference>
<dbReference type="FunFam" id="3.30.230.10:FF:000006">
    <property type="entry name" value="Translation elongation factor 2"/>
    <property type="match status" value="1"/>
</dbReference>
<feature type="compositionally biased region" description="Polar residues" evidence="9">
    <location>
        <begin position="136"/>
        <end position="150"/>
    </location>
</feature>
<dbReference type="CDD" id="cd01885">
    <property type="entry name" value="EF2"/>
    <property type="match status" value="1"/>
</dbReference>
<feature type="transmembrane region" description="Helical" evidence="10">
    <location>
        <begin position="63"/>
        <end position="81"/>
    </location>
</feature>
<keyword evidence="3" id="KW-0963">Cytoplasm</keyword>
<feature type="compositionally biased region" description="Basic residues" evidence="9">
    <location>
        <begin position="581"/>
        <end position="598"/>
    </location>
</feature>
<dbReference type="InterPro" id="IPR020568">
    <property type="entry name" value="Ribosomal_Su5_D2-typ_SF"/>
</dbReference>
<dbReference type="Pfam" id="PF03144">
    <property type="entry name" value="GTP_EFTU_D2"/>
    <property type="match status" value="1"/>
</dbReference>
<feature type="region of interest" description="Disordered" evidence="9">
    <location>
        <begin position="1206"/>
        <end position="1245"/>
    </location>
</feature>
<evidence type="ECO:0000256" key="4">
    <source>
        <dbReference type="ARBA" id="ARBA00022741"/>
    </source>
</evidence>
<name>A0AAJ0GFF4_9PEZI</name>
<feature type="compositionally biased region" description="Polar residues" evidence="9">
    <location>
        <begin position="1219"/>
        <end position="1228"/>
    </location>
</feature>
<feature type="compositionally biased region" description="Low complexity" evidence="9">
    <location>
        <begin position="1340"/>
        <end position="1351"/>
    </location>
</feature>
<proteinExistence type="predicted"/>
<feature type="region of interest" description="Disordered" evidence="9">
    <location>
        <begin position="1338"/>
        <end position="1362"/>
    </location>
</feature>
<feature type="region of interest" description="Disordered" evidence="9">
    <location>
        <begin position="193"/>
        <end position="245"/>
    </location>
</feature>
<dbReference type="InterPro" id="IPR056779">
    <property type="entry name" value="Csf1_C"/>
</dbReference>
<dbReference type="Pfam" id="PF21678">
    <property type="entry name" value="Csf1_N"/>
    <property type="match status" value="2"/>
</dbReference>
<comment type="subcellular location">
    <subcellularLocation>
        <location evidence="1">Cytoplasm</location>
    </subcellularLocation>
</comment>
<comment type="caution">
    <text evidence="12">The sequence shown here is derived from an EMBL/GenBank/DDBJ whole genome shotgun (WGS) entry which is preliminary data.</text>
</comment>
<keyword evidence="13" id="KW-1185">Reference proteome</keyword>
<feature type="region of interest" description="Disordered" evidence="9">
    <location>
        <begin position="557"/>
        <end position="606"/>
    </location>
</feature>
<evidence type="ECO:0000256" key="9">
    <source>
        <dbReference type="SAM" id="MobiDB-lite"/>
    </source>
</evidence>
<dbReference type="EMBL" id="JAWDJX010000005">
    <property type="protein sequence ID" value="KAK3056509.1"/>
    <property type="molecule type" value="Genomic_DNA"/>
</dbReference>
<dbReference type="GO" id="GO:0006113">
    <property type="term" value="P:fermentation"/>
    <property type="evidence" value="ECO:0007669"/>
    <property type="project" value="InterPro"/>
</dbReference>
<dbReference type="Pfam" id="PF03764">
    <property type="entry name" value="EFG_IV"/>
    <property type="match status" value="1"/>
</dbReference>
<evidence type="ECO:0000313" key="13">
    <source>
        <dbReference type="Proteomes" id="UP001271007"/>
    </source>
</evidence>
<dbReference type="InterPro" id="IPR041095">
    <property type="entry name" value="EFG_II"/>
</dbReference>
<dbReference type="InterPro" id="IPR031157">
    <property type="entry name" value="G_TR_CS"/>
</dbReference>
<dbReference type="Gene3D" id="3.30.230.10">
    <property type="match status" value="1"/>
</dbReference>
<keyword evidence="10" id="KW-0812">Transmembrane</keyword>
<dbReference type="InterPro" id="IPR005517">
    <property type="entry name" value="Transl_elong_EFG/EF2_IV"/>
</dbReference>
<dbReference type="CDD" id="cd03700">
    <property type="entry name" value="EF2_snRNP_like_II"/>
    <property type="match status" value="1"/>
</dbReference>
<dbReference type="InterPro" id="IPR027417">
    <property type="entry name" value="P-loop_NTPase"/>
</dbReference>
<evidence type="ECO:0000256" key="7">
    <source>
        <dbReference type="ARBA" id="ARBA00023134"/>
    </source>
</evidence>
<organism evidence="12 13">
    <name type="scientific">Extremus antarcticus</name>
    <dbReference type="NCBI Taxonomy" id="702011"/>
    <lineage>
        <taxon>Eukaryota</taxon>
        <taxon>Fungi</taxon>
        <taxon>Dikarya</taxon>
        <taxon>Ascomycota</taxon>
        <taxon>Pezizomycotina</taxon>
        <taxon>Dothideomycetes</taxon>
        <taxon>Dothideomycetidae</taxon>
        <taxon>Mycosphaerellales</taxon>
        <taxon>Extremaceae</taxon>
        <taxon>Extremus</taxon>
    </lineage>
</organism>
<evidence type="ECO:0000256" key="6">
    <source>
        <dbReference type="ARBA" id="ARBA00022917"/>
    </source>
</evidence>
<dbReference type="InterPro" id="IPR005225">
    <property type="entry name" value="Small_GTP-bd"/>
</dbReference>
<dbReference type="InterPro" id="IPR048636">
    <property type="entry name" value="Csf1_N"/>
</dbReference>
<evidence type="ECO:0000256" key="5">
    <source>
        <dbReference type="ARBA" id="ARBA00022768"/>
    </source>
</evidence>
<evidence type="ECO:0000313" key="12">
    <source>
        <dbReference type="EMBL" id="KAK3056509.1"/>
    </source>
</evidence>
<dbReference type="GO" id="GO:0003746">
    <property type="term" value="F:translation elongation factor activity"/>
    <property type="evidence" value="ECO:0007669"/>
    <property type="project" value="UniProtKB-KW"/>
</dbReference>
<feature type="region of interest" description="Disordered" evidence="9">
    <location>
        <begin position="1259"/>
        <end position="1297"/>
    </location>
</feature>
<feature type="transmembrane region" description="Helical" evidence="10">
    <location>
        <begin position="20"/>
        <end position="42"/>
    </location>
</feature>
<dbReference type="FunFam" id="3.30.70.870:FF:000002">
    <property type="entry name" value="Translation elongation factor 2"/>
    <property type="match status" value="1"/>
</dbReference>
<evidence type="ECO:0000256" key="10">
    <source>
        <dbReference type="SAM" id="Phobius"/>
    </source>
</evidence>
<dbReference type="Gene3D" id="2.40.30.10">
    <property type="entry name" value="Translation factors"/>
    <property type="match status" value="1"/>
</dbReference>
<keyword evidence="10" id="KW-0472">Membrane</keyword>
<dbReference type="SUPFAM" id="SSF50447">
    <property type="entry name" value="Translation proteins"/>
    <property type="match status" value="1"/>
</dbReference>
<keyword evidence="7" id="KW-0342">GTP-binding</keyword>
<dbReference type="PROSITE" id="PS51722">
    <property type="entry name" value="G_TR_2"/>
    <property type="match status" value="1"/>
</dbReference>
<evidence type="ECO:0000256" key="3">
    <source>
        <dbReference type="ARBA" id="ARBA00022490"/>
    </source>
</evidence>
<keyword evidence="4" id="KW-0547">Nucleotide-binding</keyword>
<dbReference type="GO" id="GO:0016020">
    <property type="term" value="C:membrane"/>
    <property type="evidence" value="ECO:0007669"/>
    <property type="project" value="InterPro"/>
</dbReference>
<comment type="function">
    <text evidence="8">Catalyzes the GTP-dependent ribosomal translocation step during translation elongation. During this step, the ribosome changes from the pre-translocational (PRE) to the post-translocational (POST) state as the newly formed A-site-bound peptidyl-tRNA and P-site-bound deacylated tRNA move to the P and E sites, respectively. Catalyzes the coordinated movement of the two tRNA molecules, the mRNA and conformational changes in the ribosome.</text>
</comment>
<dbReference type="Pfam" id="PF00679">
    <property type="entry name" value="EFG_C"/>
    <property type="match status" value="1"/>
</dbReference>
<dbReference type="InterPro" id="IPR014721">
    <property type="entry name" value="Ribsml_uS5_D2-typ_fold_subgr"/>
</dbReference>
<dbReference type="SUPFAM" id="SSF54211">
    <property type="entry name" value="Ribosomal protein S5 domain 2-like"/>
    <property type="match status" value="1"/>
</dbReference>
<dbReference type="NCBIfam" id="TIGR00231">
    <property type="entry name" value="small_GTP"/>
    <property type="match status" value="1"/>
</dbReference>
<feature type="domain" description="Tr-type G" evidence="11">
    <location>
        <begin position="3330"/>
        <end position="3567"/>
    </location>
</feature>
<keyword evidence="6" id="KW-0648">Protein biosynthesis</keyword>
<dbReference type="Gene3D" id="3.40.50.300">
    <property type="entry name" value="P-loop containing nucleotide triphosphate hydrolases"/>
    <property type="match status" value="1"/>
</dbReference>
<dbReference type="Gene3D" id="3.30.70.870">
    <property type="entry name" value="Elongation Factor G (Translational Gtpase), domain 3"/>
    <property type="match status" value="1"/>
</dbReference>
<dbReference type="InterPro" id="IPR004161">
    <property type="entry name" value="EFTu-like_2"/>
</dbReference>
<dbReference type="InterPro" id="IPR035647">
    <property type="entry name" value="EFG_III/V"/>
</dbReference>
<keyword evidence="5" id="KW-0251">Elongation factor</keyword>
<feature type="region of interest" description="Disordered" evidence="9">
    <location>
        <begin position="3268"/>
        <end position="3296"/>
    </location>
</feature>
<dbReference type="GO" id="GO:0005525">
    <property type="term" value="F:GTP binding"/>
    <property type="evidence" value="ECO:0007669"/>
    <property type="project" value="UniProtKB-KW"/>
</dbReference>
<feature type="compositionally biased region" description="Basic and acidic residues" evidence="9">
    <location>
        <begin position="151"/>
        <end position="162"/>
    </location>
</feature>
<keyword evidence="12" id="KW-0675">Receptor</keyword>
<dbReference type="SMART" id="SM00889">
    <property type="entry name" value="EFG_IV"/>
    <property type="match status" value="1"/>
</dbReference>
<dbReference type="GO" id="GO:0003924">
    <property type="term" value="F:GTPase activity"/>
    <property type="evidence" value="ECO:0007669"/>
    <property type="project" value="InterPro"/>
</dbReference>
<dbReference type="CDD" id="cd04096">
    <property type="entry name" value="eEF2_snRNP_like_C"/>
    <property type="match status" value="1"/>
</dbReference>
<dbReference type="GO" id="GO:0005737">
    <property type="term" value="C:cytoplasm"/>
    <property type="evidence" value="ECO:0007669"/>
    <property type="project" value="UniProtKB-SubCell"/>
</dbReference>
<feature type="compositionally biased region" description="Low complexity" evidence="9">
    <location>
        <begin position="1235"/>
        <end position="1245"/>
    </location>
</feature>
<protein>
    <recommendedName>
        <fullName evidence="2">Elongation factor 2</fullName>
    </recommendedName>
</protein>
<dbReference type="Pfam" id="PF14492">
    <property type="entry name" value="EFG_III"/>
    <property type="match status" value="1"/>
</dbReference>
<dbReference type="FunFam" id="2.40.30.10:FF:000010">
    <property type="entry name" value="Translation elongation factor 2"/>
    <property type="match status" value="1"/>
</dbReference>
<keyword evidence="10" id="KW-1133">Transmembrane helix</keyword>
<dbReference type="Gene3D" id="3.30.70.240">
    <property type="match status" value="1"/>
</dbReference>
<evidence type="ECO:0000256" key="8">
    <source>
        <dbReference type="ARBA" id="ARBA00024731"/>
    </source>
</evidence>
<dbReference type="InterPro" id="IPR000795">
    <property type="entry name" value="T_Tr_GTP-bd_dom"/>
</dbReference>
<dbReference type="Proteomes" id="UP001271007">
    <property type="component" value="Unassembled WGS sequence"/>
</dbReference>
<dbReference type="SUPFAM" id="SSF52540">
    <property type="entry name" value="P-loop containing nucleoside triphosphate hydrolases"/>
    <property type="match status" value="1"/>
</dbReference>
<dbReference type="FunFam" id="3.40.50.300:FF:000058">
    <property type="entry name" value="Translation elongation factor 2"/>
    <property type="match status" value="1"/>
</dbReference>
<sequence length="4156" mass="460130">MSGNSNGLSVQPLVAAGSFNWTFLVEILVCGILALFFLFYFNRLFATLIAYCIRAWTWHKYRAYIDISALQISLLGGRIFFKSIRYHAHNVTVLVYEGHITWRYWLRVVQEAEVFEIEDLSKGQTTRSSHEKDGDASSNGARAKSRSQSVGKEEKAGGKPKKELPCRISVKVSGVEAFVYNRSPVYDMIVEQTRKHARQPPSSSGSNEKDAGRNGSSSSDDNKKKTATFGFGPERTNTKDTTGMASVAQTSTRMEQAKPELPAFLRRFPIKLECRKVAAAVGNESTTSIIAVKLDKAAGTIDAGRAGPLDLYKLLFNFDLENINATMKPNRDFKQLQRDAARRILRERESDPAPQESSHARFIRKLRKRWQPLAHIFSSTRSVNGSLRTASRMPKHDGADTLQDGLPGQTQWQGLARYMDEEKQDEHDEWKDVEYAKASTLADIEKLTFRFYFDLPGVVPNIMFDDATSAYAEDMNGSKPPDYGMDFLVHGGVVTYGPWADRQRLNMQQIFFPASYVDATPAKALKAGETRNWSLFKIFVLVEKDVTLRIPSREGSKDVKWQGRAAKHKPPEGLTGAEAKRKGKHGRPHRHTRRRKGKQGTPGSDARPYAWLDVTVKTDSTINYTMDMFPRTAGYVNKLDCDIKGTEITSSVNHGLLWRTGVVSLGADLSQPISWNSLRKWPFDITIDDMELFILRDHMFLIIDLVNDWSSGPPGDFFTFVPYIYSLRMLFRNFVIYLNVNDSNIVNDSADLEKNDLLTLEGHLDATLDIGMDKYRPVRNMITFDVLGTEMRMRMISPTRSTLTAFLKDRLVAELPKLTLSGSYSGHLEERPGLTDTLRFDIVGSGLTLKAYGFLVRQLINVKENYFGDYMHFKTLEEFQSADDDLAVANIKTASIPKPKSINELDVMLCIIAEDVTLLFPTNIYSCDEFLRAELPVANLDLRIISYYLDMGLQLSPLTFLSGSSSKQDESPVESASSPQMFVKHLDLDGHRAFGLPPDEPVYANQWNIDVGAITGELSGSFVHDLAMAGRAFVFGFEDRENSLPLPSPSVFFDVTFVQVRTDTVRLGVHAGKDAFLLALDPVEVSTNDLAGDTFSQRVSVSVPKVTLACVDAKSSTRHRTRDATRDNAKIAVRTYAFFQTGVAVNVVMRKLYFEDERRKQQAHIREQDLRTGRVPFLLRPRANATEPVSESEYFPAAMPYPSLPLPLDNDGLPRSRPASIQSTSSLPVNKRLQSKPSSSSLSASVKYASIAKNPRVRDLEQEGVLATPSSQSMRSSRDSSSDSRVRHTSAAGRGRSHFGGAPVAVAFSSPFAEPYFPLDSLEPDEANVPGFGATAIKNESTSSEASSISDAIDDPESTEDSAQTSVLITVMPGIRAYFEPRVVGTAAKLFRKVLPKHPDEVMDAFQMIVLGAVAGHQEQRHGTNSTLEIKVELPAAHLRAANPGSEGSEDDRLDVTIKSADVLVRARHTPHASGPTEALAVHSTVGGIEGTLGTRSQHADEKPPAKISITDVLFWMAGQESQSINVSVSETAVSVSGEQAAYLTDFILRLLPVIEELQGKVTSPADIERQRLLLLIRTLVENGEEVGDPPFMARMTYILRAFPEHFRNQDSWKIVMRLRHVLHNLSFEVRKDIIEKSVALVPSQDFHTPVKQLEEWASWRNWDVPNVHQTAAFQRLLAIEDASAVQPSHSKPLILTVRSGHLQLAMTSQQSSNQIVLEDTTLGLHQVPPTAPTGLMLLDENTRTKTELQVHTESIGLSANWSAFAIVERVLPLVEKLQALSARLAKPKPAESDGHLGYGLTRHVFHVVVSTNTGSIALQTINLRHLSRAENMKLSVIGTTEAEEPYGPCASAIINADAAITELHGPTRLLWQTNLVAPSIYLDHLQPRTDTSIPPSVTIAIRYTALDLSVLEPVPGLLHIVRSVIVDEVTQIMKLVASIQPSTIQQKERPVKNNSAAPSRVHFALLAGKLRLQMSLLQALKYQLEGTAASIRVAPSLSRNKAWAIDYDVGRQTHCFINSSSKEDHQQNILDIPPINGHVGLEMTSPVTSLSVATTMDRVEIDASAIQGVVAIASRPEVQNVISAIKHGTEDVQKEVERLKPGPKTVVETPSKPNSPLVAFDVRFALLGVRVGTATFDTRGRSSAEIELGIGPVHVIASNRSTFDQNRSLMPEVRAQVLDIGAKLLKYENGKQKPCGNLNFGINLQFKSHIDADDKLARELKVQSRDFEVNVYPDTASTAVSVINHLQDRMKDLDLSKEMEYLRHLRNSRRHTVIQKISSKDKPTSDDEVAFSAVDLLSVSTTIELTGIRIAWVVPTSYAAKGQRRVSDLVLTFERIEFTTRGGHEARLAIQDMQLQLAKTDAPLMKRSWNSALLSEVSFSVAYWSIGKNRSIAFKAAGKPLEIRLESKFIVEADAVHRSIADAIKNFKLGTATWKGLQASSGGTRAKMFDTKLLSSLLMEADFAGAIVYVQGAGPRDVSLSLLAASSQQQGSQHGRYGQFAADGTQMQTTLKAPGIAMKLEYHSSIDGQQPTVNGEIQIEASSNMLLPNVVPLVLEISNAVKEVMQRQNETAKPKEQPTADVKAPQRFFEDDSIVTADPAAIFGKTKVDIGMRICRQEFGLTCQPIARVDAKAQMEDFYVTMNTIDSDEHGRFFAISAVITKLSTQVKHVYSREPTFSFDMDAINLSVLNSKHLSGTSGISAILKINPTRTFINGKQLQDLLLFREIWLPPEIRASQPSSPPPQQAQGRQEEFFAQKYQSVAAAAAFPWNATVSIAELAVNLDLGQSIGKQSFTITDLWASQAKSSSWEQNLCIGMEEMAMSGSGRMSGFIRLNKLGIRTTIKWPQDAVPQRRTPLIQASAGFQRLRAKAAFDYQAFAFGDIEGFDFLMYNVHQTQFEAKDRLVAVVDCEKAYVFCTSTSPAQALGLYQAFDRLIQEKQQAFEQSLRDIEKHLRRESTVVPTRFGPRIPDWPVAQRSGTKSMISLHTDVVLTMGTISFGVFPSTFFDSQILKLEANNIQARFAVGVEKGRIQSALGMTLGQLQVALATVKRVTATPRALDISVDDVVGSAVNAKGGTILRVPKVVASMQTWQDTDSNNVDYIFKSLFEGKIDVGWNLSRIDFIKNMWVAHSRSLAARLGKALPESAVKITAGPVEEGDSAKLGDKAAAHEKITAEVNLPLSKYEYHALEPAIIETPQLRDMGEATPPLEWIGLQRDRLPNVTHQIIIVSLLEVAKEVEDAYERILGSSPPSSFFEIFVLTSSTATSTAQAFDRQTSKPGHRVPPSTSRGVHKPRNNIETENLSQKQAANTDKMVQFTVEELRGLMDNPVNIRNMSVIAHVDHGKSTLTDSLVQRAGIISAKNAGTARFTDTRADEQERGVTIKSTAISLYGSLLDPEDLKDIPVKTEKNDFLVNLIDSPGHVDFSSEVTAALRVTDGALVVVDTIEGVCVQTETVLRQALGERIKPVVIINKVDRALLELQLSKEDLFQNFSRVIESVNVVISTYYDKALGDVQVQPEKGTIAFGSGLHGWAFTIRQFATKYSKKFGVDKVKMMERLWGDSWFNPKTKKWQKTADHEGQTLERAFNQFCLDPIFRIFDTCMNDKKKEIPTLLEKLDIKLATDEKELEGKPLLKVVMRKFLPAADALMEMMILHLPSPATAQKYRMETLYEGPHDDESAIGIRDCDPKGPLMLYVSKMVPTSDKGRFFAFGRVFSGTARSGLKVRIQGPNYIPGKKEDLFVKSIQRTILMMGKYTEPIEDVPAGNILGLVGIDQFLLKSGTLTTSETSHNLKVMKFSVSPVVQRSVEVKNANDLPKLVEGLKRLSKSDPCVLTMINESGEHIVAGAGELHLEICLKDLEEDHAGVPLRFSDPVVQYRETVGGDSRIIALSKSPNKHNRLYISATPLSEEVSKDIEAGKIAPRDDLKARARVLADDHGWDVTDARKIWCFGPDTNGANLLVDQSKAVQYLSEIKDSVVSGFQWATKEGPVAEEPMRSCRFNIMDVTLHADAIHRGGGQIIPTARRVLYAATLLADPGLLEPVFMVEIQVPEQAMGGIYGVLTRRRGHVFEESQRPGTPLFNVKAYLPVKESFGFNADLRQATSGQAFPQSVFDHWQILPGGSPLDRTTLPGQVVEEMRKRKGIKVEVPGYENYYDKL</sequence>
<dbReference type="Pfam" id="PF25038">
    <property type="entry name" value="Csf1_C"/>
    <property type="match status" value="1"/>
</dbReference>
<dbReference type="PROSITE" id="PS00301">
    <property type="entry name" value="G_TR_1"/>
    <property type="match status" value="1"/>
</dbReference>
<dbReference type="InterPro" id="IPR029636">
    <property type="entry name" value="Csf1"/>
</dbReference>
<dbReference type="PRINTS" id="PR00315">
    <property type="entry name" value="ELONGATNFCT"/>
</dbReference>
<evidence type="ECO:0000256" key="2">
    <source>
        <dbReference type="ARBA" id="ARBA00017891"/>
    </source>
</evidence>
<gene>
    <name evidence="12" type="primary">CSF1</name>
    <name evidence="12" type="ORF">LTR09_002302</name>
</gene>
<feature type="region of interest" description="Disordered" evidence="9">
    <location>
        <begin position="125"/>
        <end position="162"/>
    </location>
</feature>